<dbReference type="SMART" id="SM00014">
    <property type="entry name" value="acidPPc"/>
    <property type="match status" value="1"/>
</dbReference>
<evidence type="ECO:0000256" key="3">
    <source>
        <dbReference type="ARBA" id="ARBA00047594"/>
    </source>
</evidence>
<evidence type="ECO:0000256" key="2">
    <source>
        <dbReference type="ARBA" id="ARBA00032707"/>
    </source>
</evidence>
<keyword evidence="4" id="KW-0732">Signal</keyword>
<dbReference type="InterPro" id="IPR000326">
    <property type="entry name" value="PAP2/HPO"/>
</dbReference>
<keyword evidence="7" id="KW-1185">Reference proteome</keyword>
<gene>
    <name evidence="6" type="ORF">VST7929_01528</name>
</gene>
<feature type="signal peptide" evidence="4">
    <location>
        <begin position="1"/>
        <end position="22"/>
    </location>
</feature>
<proteinExistence type="predicted"/>
<dbReference type="EC" id="3.6.1.27" evidence="1"/>
<organism evidence="6 7">
    <name type="scientific">Vibrio stylophorae</name>
    <dbReference type="NCBI Taxonomy" id="659351"/>
    <lineage>
        <taxon>Bacteria</taxon>
        <taxon>Pseudomonadati</taxon>
        <taxon>Pseudomonadota</taxon>
        <taxon>Gammaproteobacteria</taxon>
        <taxon>Vibrionales</taxon>
        <taxon>Vibrionaceae</taxon>
        <taxon>Vibrio</taxon>
    </lineage>
</organism>
<dbReference type="CDD" id="cd03394">
    <property type="entry name" value="PAP2_like_5"/>
    <property type="match status" value="1"/>
</dbReference>
<protein>
    <recommendedName>
        <fullName evidence="1">undecaprenyl-diphosphate phosphatase</fullName>
        <ecNumber evidence="1">3.6.1.27</ecNumber>
    </recommendedName>
    <alternativeName>
        <fullName evidence="2">Undecaprenyl pyrophosphate phosphatase</fullName>
    </alternativeName>
</protein>
<sequence>MQKFICAFATASTLLLSANAHASNQDNWKTMSNIGSYGLVATAFLLPTYHHDWQGLEQAAWSVGSTSAVTLVGKNTIHAERPDKSDDDSFPSGHTANAFAAATTLYRRYGWEVGVPAYTVATLVGVGRVEAEKHYWRDVLAGAAIGTIAGWYFTDAFDDNVQLVPWAQSDGGGVMVTWRW</sequence>
<feature type="domain" description="Phosphatidic acid phosphatase type 2/haloperoxidase" evidence="5">
    <location>
        <begin position="54"/>
        <end position="154"/>
    </location>
</feature>
<dbReference type="PANTHER" id="PTHR14969:SF13">
    <property type="entry name" value="AT30094P"/>
    <property type="match status" value="1"/>
</dbReference>
<dbReference type="RefSeq" id="WP_237466085.1">
    <property type="nucleotide sequence ID" value="NZ_CAKLDI010000001.1"/>
</dbReference>
<feature type="chain" id="PRO_5045271636" description="undecaprenyl-diphosphate phosphatase" evidence="4">
    <location>
        <begin position="23"/>
        <end position="180"/>
    </location>
</feature>
<comment type="caution">
    <text evidence="6">The sequence shown here is derived from an EMBL/GenBank/DDBJ whole genome shotgun (WGS) entry which is preliminary data.</text>
</comment>
<accession>A0ABM8ZTL2</accession>
<name>A0ABM8ZTL2_9VIBR</name>
<dbReference type="Gene3D" id="1.20.144.10">
    <property type="entry name" value="Phosphatidic acid phosphatase type 2/haloperoxidase"/>
    <property type="match status" value="1"/>
</dbReference>
<evidence type="ECO:0000256" key="4">
    <source>
        <dbReference type="SAM" id="SignalP"/>
    </source>
</evidence>
<reference evidence="6" key="1">
    <citation type="submission" date="2021-11" db="EMBL/GenBank/DDBJ databases">
        <authorList>
            <person name="Rodrigo-Torres L."/>
            <person name="Arahal R. D."/>
            <person name="Lucena T."/>
        </authorList>
    </citation>
    <scope>NUCLEOTIDE SEQUENCE</scope>
    <source>
        <strain evidence="6">CECT 7929</strain>
    </source>
</reference>
<comment type="catalytic activity">
    <reaction evidence="3">
        <text>di-trans,octa-cis-undecaprenyl diphosphate + H2O = di-trans,octa-cis-undecaprenyl phosphate + phosphate + H(+)</text>
        <dbReference type="Rhea" id="RHEA:28094"/>
        <dbReference type="ChEBI" id="CHEBI:15377"/>
        <dbReference type="ChEBI" id="CHEBI:15378"/>
        <dbReference type="ChEBI" id="CHEBI:43474"/>
        <dbReference type="ChEBI" id="CHEBI:58405"/>
        <dbReference type="ChEBI" id="CHEBI:60392"/>
        <dbReference type="EC" id="3.6.1.27"/>
    </reaction>
</comment>
<dbReference type="PANTHER" id="PTHR14969">
    <property type="entry name" value="SPHINGOSINE-1-PHOSPHATE PHOSPHOHYDROLASE"/>
    <property type="match status" value="1"/>
</dbReference>
<dbReference type="InterPro" id="IPR036938">
    <property type="entry name" value="PAP2/HPO_sf"/>
</dbReference>
<dbReference type="Proteomes" id="UP000838672">
    <property type="component" value="Unassembled WGS sequence"/>
</dbReference>
<dbReference type="SUPFAM" id="SSF48317">
    <property type="entry name" value="Acid phosphatase/Vanadium-dependent haloperoxidase"/>
    <property type="match status" value="1"/>
</dbReference>
<dbReference type="EMBL" id="CAKLDI010000001">
    <property type="protein sequence ID" value="CAH0533657.1"/>
    <property type="molecule type" value="Genomic_DNA"/>
</dbReference>
<evidence type="ECO:0000259" key="5">
    <source>
        <dbReference type="SMART" id="SM00014"/>
    </source>
</evidence>
<evidence type="ECO:0000313" key="6">
    <source>
        <dbReference type="EMBL" id="CAH0533657.1"/>
    </source>
</evidence>
<evidence type="ECO:0000256" key="1">
    <source>
        <dbReference type="ARBA" id="ARBA00012374"/>
    </source>
</evidence>
<evidence type="ECO:0000313" key="7">
    <source>
        <dbReference type="Proteomes" id="UP000838672"/>
    </source>
</evidence>
<dbReference type="Pfam" id="PF01569">
    <property type="entry name" value="PAP2"/>
    <property type="match status" value="1"/>
</dbReference>